<reference evidence="2" key="1">
    <citation type="submission" date="2022-06" db="EMBL/GenBank/DDBJ databases">
        <title>Solitalea sp. MAHUQ-68 isolated from rhizospheric soil.</title>
        <authorList>
            <person name="Huq M.A."/>
        </authorList>
    </citation>
    <scope>NUCLEOTIDE SEQUENCE</scope>
    <source>
        <strain evidence="2">MAHUQ-68</strain>
    </source>
</reference>
<dbReference type="EMBL" id="JAMWYS010000062">
    <property type="protein sequence ID" value="MCO4294807.1"/>
    <property type="molecule type" value="Genomic_DNA"/>
</dbReference>
<evidence type="ECO:0000313" key="2">
    <source>
        <dbReference type="EMBL" id="MCO4294807.1"/>
    </source>
</evidence>
<feature type="transmembrane region" description="Helical" evidence="1">
    <location>
        <begin position="37"/>
        <end position="55"/>
    </location>
</feature>
<feature type="transmembrane region" description="Helical" evidence="1">
    <location>
        <begin position="7"/>
        <end position="25"/>
    </location>
</feature>
<dbReference type="AlphaFoldDB" id="A0A9X2F4Z2"/>
<accession>A0A9X2F4Z2</accession>
<gene>
    <name evidence="2" type="ORF">NF867_18230</name>
</gene>
<keyword evidence="3" id="KW-1185">Reference proteome</keyword>
<proteinExistence type="predicted"/>
<keyword evidence="1" id="KW-0472">Membrane</keyword>
<evidence type="ECO:0000256" key="1">
    <source>
        <dbReference type="SAM" id="Phobius"/>
    </source>
</evidence>
<keyword evidence="1" id="KW-1133">Transmembrane helix</keyword>
<name>A0A9X2F4Z2_9SPHI</name>
<evidence type="ECO:0000313" key="3">
    <source>
        <dbReference type="Proteomes" id="UP001155182"/>
    </source>
</evidence>
<keyword evidence="1" id="KW-0812">Transmembrane</keyword>
<dbReference type="RefSeq" id="WP_252589841.1">
    <property type="nucleotide sequence ID" value="NZ_JAMWYS010000062.1"/>
</dbReference>
<dbReference type="InterPro" id="IPR021257">
    <property type="entry name" value="DUF2809"/>
</dbReference>
<protein>
    <submittedName>
        <fullName evidence="2">DUF2809 domain-containing protein</fullName>
    </submittedName>
</protein>
<feature type="transmembrane region" description="Helical" evidence="1">
    <location>
        <begin position="101"/>
        <end position="123"/>
    </location>
</feature>
<feature type="transmembrane region" description="Helical" evidence="1">
    <location>
        <begin position="62"/>
        <end position="81"/>
    </location>
</feature>
<dbReference type="Pfam" id="PF10990">
    <property type="entry name" value="DUF2809"/>
    <property type="match status" value="1"/>
</dbReference>
<comment type="caution">
    <text evidence="2">The sequence shown here is derived from an EMBL/GenBank/DDBJ whole genome shotgun (WGS) entry which is preliminary data.</text>
</comment>
<sequence length="137" mass="15704">MKPKIKFSFIYFLLTMTLFAAEVFIGKYVDDKIIRPYGGDFLVIMLIYCFVRSFLDISVLKCALGVLIFSFSIEILQYFNLVEKLGLGHIKLARIVIGTSFAWTDLLMYTLGTLTVVLLEYIIGNRVRQTRGKVEVL</sequence>
<organism evidence="2 3">
    <name type="scientific">Solitalea agri</name>
    <dbReference type="NCBI Taxonomy" id="2953739"/>
    <lineage>
        <taxon>Bacteria</taxon>
        <taxon>Pseudomonadati</taxon>
        <taxon>Bacteroidota</taxon>
        <taxon>Sphingobacteriia</taxon>
        <taxon>Sphingobacteriales</taxon>
        <taxon>Sphingobacteriaceae</taxon>
        <taxon>Solitalea</taxon>
    </lineage>
</organism>
<dbReference type="Proteomes" id="UP001155182">
    <property type="component" value="Unassembled WGS sequence"/>
</dbReference>